<protein>
    <recommendedName>
        <fullName evidence="3">Peptidase M10 metallopeptidase domain-containing protein</fullName>
    </recommendedName>
</protein>
<dbReference type="Gene3D" id="3.40.390.10">
    <property type="entry name" value="Collagenase (Catalytic Domain)"/>
    <property type="match status" value="1"/>
</dbReference>
<evidence type="ECO:0008006" key="3">
    <source>
        <dbReference type="Google" id="ProtNLM"/>
    </source>
</evidence>
<gene>
    <name evidence="1" type="ORF">AB204_13240</name>
</gene>
<dbReference type="Proteomes" id="UP000036277">
    <property type="component" value="Unassembled WGS sequence"/>
</dbReference>
<dbReference type="GO" id="GO:0008237">
    <property type="term" value="F:metallopeptidase activity"/>
    <property type="evidence" value="ECO:0007669"/>
    <property type="project" value="InterPro"/>
</dbReference>
<dbReference type="OrthoDB" id="6442215at2"/>
<evidence type="ECO:0000313" key="1">
    <source>
        <dbReference type="EMBL" id="KMJ44635.1"/>
    </source>
</evidence>
<dbReference type="AlphaFoldDB" id="A0A0J5IN45"/>
<dbReference type="PATRIC" id="fig|880157.4.peg.2827"/>
<sequence length="510" mass="58317">MNLIKKIFIAIMAMLSFLPSIFMAFGQPLPEGDPRRSVVGFFFDTEGNVYNPIMAYGNTIRYRLPDPNLSIQYTYDDFQADIRIAPLMRRAAAYWNNVLNPYFTIREFQPGEQPNFILQTMLPTMLDRTRPDYYLGYLDAITAMPIYYEYDEMRFNYGITSPGIYFVPTIAVSDRLYDTWETTMGNDLDLSGYAEIFTYALVLHEMGHALGLGHPDDVLRGVNLTSTDVHPMFSRLNNFAVYRDLESSVPQAPVMLEYPIYFLLTLHQQLDRPLNINNIAISEHERRLLFNQVSGFCDRFNQVSRFFDRSNNADCDYNIVYPLAKTMVPIVSILLSNSTPKPKPKVKICTVELKTTDEIELIFYSQWHTTFTRKGGCQVNLSLKCDGSESACSSGDYSSHNKFQLIIHDDQSINDEKLTISARGAEKNDTMLSIINFSSTDNMKFENKGSGIAKISYVDSSCYYSTGPSFMEIQPDLDRAFTVETNNGFFSACTSQPKVISWKIEYITYE</sequence>
<dbReference type="STRING" id="880157.AB204_13240"/>
<reference evidence="1 2" key="1">
    <citation type="submission" date="2015-06" db="EMBL/GenBank/DDBJ databases">
        <title>Draft Whole-Genome Sequence of the Entomopathogenic Bacterium Xenorhabdus khoisanae.</title>
        <authorList>
            <person name="Naidoo S."/>
            <person name="Featherston J."/>
            <person name="Gray V.M."/>
        </authorList>
    </citation>
    <scope>NUCLEOTIDE SEQUENCE [LARGE SCALE GENOMIC DNA]</scope>
    <source>
        <strain evidence="1 2">MCB</strain>
    </source>
</reference>
<dbReference type="EMBL" id="LFCV01000087">
    <property type="protein sequence ID" value="KMJ44635.1"/>
    <property type="molecule type" value="Genomic_DNA"/>
</dbReference>
<comment type="caution">
    <text evidence="1">The sequence shown here is derived from an EMBL/GenBank/DDBJ whole genome shotgun (WGS) entry which is preliminary data.</text>
</comment>
<dbReference type="RefSeq" id="WP_047963831.1">
    <property type="nucleotide sequence ID" value="NZ_CAWMBG010000087.1"/>
</dbReference>
<dbReference type="InterPro" id="IPR024079">
    <property type="entry name" value="MetalloPept_cat_dom_sf"/>
</dbReference>
<proteinExistence type="predicted"/>
<name>A0A0J5IN45_9GAMM</name>
<keyword evidence="2" id="KW-1185">Reference proteome</keyword>
<evidence type="ECO:0000313" key="2">
    <source>
        <dbReference type="Proteomes" id="UP000036277"/>
    </source>
</evidence>
<accession>A0A0J5IN45</accession>
<dbReference type="SUPFAM" id="SSF55486">
    <property type="entry name" value="Metalloproteases ('zincins'), catalytic domain"/>
    <property type="match status" value="1"/>
</dbReference>
<organism evidence="1 2">
    <name type="scientific">Xenorhabdus khoisanae</name>
    <dbReference type="NCBI Taxonomy" id="880157"/>
    <lineage>
        <taxon>Bacteria</taxon>
        <taxon>Pseudomonadati</taxon>
        <taxon>Pseudomonadota</taxon>
        <taxon>Gammaproteobacteria</taxon>
        <taxon>Enterobacterales</taxon>
        <taxon>Morganellaceae</taxon>
        <taxon>Xenorhabdus</taxon>
    </lineage>
</organism>